<evidence type="ECO:0000313" key="3">
    <source>
        <dbReference type="Proteomes" id="UP000472262"/>
    </source>
</evidence>
<reference evidence="2" key="2">
    <citation type="submission" date="2025-09" db="UniProtKB">
        <authorList>
            <consortium name="Ensembl"/>
        </authorList>
    </citation>
    <scope>IDENTIFICATION</scope>
</reference>
<sequence length="57" mass="6832">MVRERVVQKKSFQQSLDDIKDKMKEKRNKRLARRRYGKRRGSSCSSRKKGKHSSFTC</sequence>
<protein>
    <submittedName>
        <fullName evidence="2">Uncharacterized protein</fullName>
    </submittedName>
</protein>
<dbReference type="AlphaFoldDB" id="A0A672S7T9"/>
<name>A0A672S7T9_SINGR</name>
<keyword evidence="3" id="KW-1185">Reference proteome</keyword>
<reference evidence="2" key="1">
    <citation type="submission" date="2025-08" db="UniProtKB">
        <authorList>
            <consortium name="Ensembl"/>
        </authorList>
    </citation>
    <scope>IDENTIFICATION</scope>
</reference>
<dbReference type="InParanoid" id="A0A672S7T9"/>
<dbReference type="Ensembl" id="ENSSGRT00000104008.1">
    <property type="protein sequence ID" value="ENSSGRP00000097761.1"/>
    <property type="gene ID" value="ENSSGRG00000048794.1"/>
</dbReference>
<dbReference type="Proteomes" id="UP000472262">
    <property type="component" value="Unassembled WGS sequence"/>
</dbReference>
<evidence type="ECO:0000313" key="2">
    <source>
        <dbReference type="Ensembl" id="ENSSGRP00000097761.1"/>
    </source>
</evidence>
<feature type="compositionally biased region" description="Basic residues" evidence="1">
    <location>
        <begin position="25"/>
        <end position="57"/>
    </location>
</feature>
<accession>A0A672S7T9</accession>
<feature type="region of interest" description="Disordered" evidence="1">
    <location>
        <begin position="1"/>
        <end position="57"/>
    </location>
</feature>
<evidence type="ECO:0000256" key="1">
    <source>
        <dbReference type="SAM" id="MobiDB-lite"/>
    </source>
</evidence>
<proteinExistence type="predicted"/>
<organism evidence="2 3">
    <name type="scientific">Sinocyclocheilus grahami</name>
    <name type="common">Dianchi golden-line fish</name>
    <name type="synonym">Barbus grahami</name>
    <dbReference type="NCBI Taxonomy" id="75366"/>
    <lineage>
        <taxon>Eukaryota</taxon>
        <taxon>Metazoa</taxon>
        <taxon>Chordata</taxon>
        <taxon>Craniata</taxon>
        <taxon>Vertebrata</taxon>
        <taxon>Euteleostomi</taxon>
        <taxon>Actinopterygii</taxon>
        <taxon>Neopterygii</taxon>
        <taxon>Teleostei</taxon>
        <taxon>Ostariophysi</taxon>
        <taxon>Cypriniformes</taxon>
        <taxon>Cyprinidae</taxon>
        <taxon>Cyprininae</taxon>
        <taxon>Sinocyclocheilus</taxon>
    </lineage>
</organism>